<organism evidence="3 4">
    <name type="scientific">Owenia fusiformis</name>
    <name type="common">Polychaete worm</name>
    <dbReference type="NCBI Taxonomy" id="6347"/>
    <lineage>
        <taxon>Eukaryota</taxon>
        <taxon>Metazoa</taxon>
        <taxon>Spiralia</taxon>
        <taxon>Lophotrochozoa</taxon>
        <taxon>Annelida</taxon>
        <taxon>Polychaeta</taxon>
        <taxon>Sedentaria</taxon>
        <taxon>Canalipalpata</taxon>
        <taxon>Sabellida</taxon>
        <taxon>Oweniida</taxon>
        <taxon>Oweniidae</taxon>
        <taxon>Owenia</taxon>
    </lineage>
</organism>
<evidence type="ECO:0000313" key="3">
    <source>
        <dbReference type="EMBL" id="CAH1797751.1"/>
    </source>
</evidence>
<dbReference type="InterPro" id="IPR045307">
    <property type="entry name" value="ADCK1_dom"/>
</dbReference>
<reference evidence="3" key="1">
    <citation type="submission" date="2022-03" db="EMBL/GenBank/DDBJ databases">
        <authorList>
            <person name="Martin C."/>
        </authorList>
    </citation>
    <scope>NUCLEOTIDE SEQUENCE</scope>
</reference>
<comment type="caution">
    <text evidence="3">The sequence shown here is derived from an EMBL/GenBank/DDBJ whole genome shotgun (WGS) entry which is preliminary data.</text>
</comment>
<name>A0A8S4PY98_OWEFU</name>
<dbReference type="InterPro" id="IPR004147">
    <property type="entry name" value="ABC1_dom"/>
</dbReference>
<dbReference type="Proteomes" id="UP000749559">
    <property type="component" value="Unassembled WGS sequence"/>
</dbReference>
<comment type="similarity">
    <text evidence="1">Belongs to the protein kinase superfamily. ADCK protein kinase family.</text>
</comment>
<evidence type="ECO:0000259" key="2">
    <source>
        <dbReference type="Pfam" id="PF03109"/>
    </source>
</evidence>
<dbReference type="CDD" id="cd13969">
    <property type="entry name" value="ADCK1-like"/>
    <property type="match status" value="1"/>
</dbReference>
<feature type="domain" description="ABC1 atypical kinase-like" evidence="2">
    <location>
        <begin position="132"/>
        <end position="375"/>
    </location>
</feature>
<dbReference type="AlphaFoldDB" id="A0A8S4PY98"/>
<sequence length="590" mass="68931">MSLKAKPVKPPFYRRRWFYVLAGLPIIGGATYASLDKVTQRKARVIIQGFGRFQRSLFIGLKISIDYKYTLWNLDEESEEYEKALGPCHKRAAERILQGCLQNGGLYIKLGQGLVSMNHILPKEYLNTLEVLQDKALTRTSDEVEQLFQEDFGKSPNEMFKSFEETPIAAASLAQVHRAETHEGEQVAVKVQYIDLRDRFAGDIRTCEILLDLIGWMHPKFAFRWVLKDLKGTLAMELDFINEGKNGERCAEDLKHFKYIYVPKIYWDKTSKRVLTTEFIDGCKISNKEAIKEMGLSLSDIDEKLVQCFSHQIFHTGFVHADPHPGNIFICKDNDGTAQLVLLDHGLYDYLRQHDRVALCRLYKAIILRDEDNMKLFANDLGVEDWLLFCLMIVQRPIPLKSKVPFRMKPLSRQEWKAMSEKEKETLRQEFVDIHDGVLRVMKNMPSSLMWIFSRMTEEDLEYMAKMAAQRFDKIMIVLKEMPRPMLLMIRNLNTIRAINRIHGHPVDRYTIMARSAIAGAYKEERHTGLISKVQSSWERLVFEYRLQSEKLRTWMVERYVKVLQFLGWLPNLDELKKIIEKNEQKMETL</sequence>
<dbReference type="SUPFAM" id="SSF56112">
    <property type="entry name" value="Protein kinase-like (PK-like)"/>
    <property type="match status" value="1"/>
</dbReference>
<dbReference type="InterPro" id="IPR011009">
    <property type="entry name" value="Kinase-like_dom_sf"/>
</dbReference>
<dbReference type="OrthoDB" id="427480at2759"/>
<dbReference type="PANTHER" id="PTHR43173:SF28">
    <property type="entry name" value="AARF DOMAIN CONTAINING KINASE 5"/>
    <property type="match status" value="1"/>
</dbReference>
<dbReference type="Pfam" id="PF03109">
    <property type="entry name" value="ABC1"/>
    <property type="match status" value="1"/>
</dbReference>
<gene>
    <name evidence="3" type="ORF">OFUS_LOCUS21981</name>
</gene>
<proteinExistence type="inferred from homology"/>
<evidence type="ECO:0000313" key="4">
    <source>
        <dbReference type="Proteomes" id="UP000749559"/>
    </source>
</evidence>
<evidence type="ECO:0000256" key="1">
    <source>
        <dbReference type="ARBA" id="ARBA00009670"/>
    </source>
</evidence>
<keyword evidence="4" id="KW-1185">Reference proteome</keyword>
<dbReference type="InterPro" id="IPR051130">
    <property type="entry name" value="Mito_struct-func_regulator"/>
</dbReference>
<dbReference type="PANTHER" id="PTHR43173">
    <property type="entry name" value="ABC1 FAMILY PROTEIN"/>
    <property type="match status" value="1"/>
</dbReference>
<protein>
    <recommendedName>
        <fullName evidence="2">ABC1 atypical kinase-like domain-containing protein</fullName>
    </recommendedName>
</protein>
<accession>A0A8S4PY98</accession>
<dbReference type="EMBL" id="CAIIXF020000010">
    <property type="protein sequence ID" value="CAH1797751.1"/>
    <property type="molecule type" value="Genomic_DNA"/>
</dbReference>